<reference evidence="1 2" key="1">
    <citation type="journal article" date="2005" name="Appl. Environ. Microbiol.">
        <title>Genomic analysis of bacteriophage PhiJL001: insights into its interaction with a sponge-associated alpha-proteobacterium.</title>
        <authorList>
            <person name="Lohr J.E."/>
            <person name="Chen F."/>
            <person name="Hill R.T."/>
        </authorList>
    </citation>
    <scope>NUCLEOTIDE SEQUENCE</scope>
</reference>
<dbReference type="KEGG" id="vg:3342419"/>
<evidence type="ECO:0000313" key="2">
    <source>
        <dbReference type="Proteomes" id="UP000000993"/>
    </source>
</evidence>
<dbReference type="Proteomes" id="UP000000993">
    <property type="component" value="Segment"/>
</dbReference>
<dbReference type="GeneID" id="3342419"/>
<dbReference type="EMBL" id="AY576273">
    <property type="protein sequence ID" value="AAT69470.1"/>
    <property type="molecule type" value="Genomic_DNA"/>
</dbReference>
<organism evidence="1 2">
    <name type="scientific">Alphaproteobacteria phage PhiJL001</name>
    <dbReference type="NCBI Taxonomy" id="2681607"/>
    <lineage>
        <taxon>Viruses</taxon>
        <taxon>Duplodnaviria</taxon>
        <taxon>Heunggongvirae</taxon>
        <taxon>Uroviricota</taxon>
        <taxon>Caudoviricetes</taxon>
        <taxon>Mesyanzhinovviridae</taxon>
        <taxon>Keylargovirus</taxon>
        <taxon>Keylargovirus JL001</taxon>
    </lineage>
</organism>
<dbReference type="Pfam" id="PF18906">
    <property type="entry name" value="Phage_tube_2"/>
    <property type="match status" value="1"/>
</dbReference>
<keyword evidence="2" id="KW-1185">Reference proteome</keyword>
<dbReference type="InterPro" id="IPR044000">
    <property type="entry name" value="Phage_tube_2"/>
</dbReference>
<sequence length="552" mass="57638">MMAVEVAKIDSNVTGLSIAEEETLGTLPSSPTWYTLEPNSYNDFGGSLTLVARNPINTSRQRKKGVITDLDASGGFNQDLTFSNLSFLWEGLFLANKRTKPKNTAGSTTTSLDITGVTATGYTLGTGGGAAYQGGLIILAQGFTNAANNGLKVLSAVATDEIQTSGLVLEASPPAGANVQVVGFEYGSGDADIAYTGGSLPVLQSTTADPTTFNLIPGEFIFIGGDDTGLTGDAFNAAQNNGFARVNSLAASGITLDKTSGGADGITEMLTEAGGTKLIRIFFADVTRNEDSLSTDFNRRSYAVERTLGKPNPTGDNTQVQSEVLRGAIVNEFALNIAQADKITTDWTLIATNNEQRDGLNPGSGGGDERVLSETVGTVSTIEAATAYNTSSDFTRIKMAEVRPTQSGVANLAAPSPLFAFVTEITLNANNNASPNKAVGVLGAFDVTAGTFEVSGSITAYFADVEATKAVRNNADVTLDIAIVKDFGDGTLARKAGIVMDIPLIALGDGRLNVEQDEAITLPLTTDAAEDENFGHTLLVHEFFWLPDAADT</sequence>
<evidence type="ECO:0000313" key="1">
    <source>
        <dbReference type="EMBL" id="AAT69470.1"/>
    </source>
</evidence>
<proteinExistence type="predicted"/>
<name>Q5DN27_9CAUD</name>
<protein>
    <submittedName>
        <fullName evidence="1">Gp78</fullName>
    </submittedName>
</protein>
<dbReference type="RefSeq" id="YP_224002.1">
    <property type="nucleotide sequence ID" value="NC_006938.1"/>
</dbReference>
<accession>Q5DN27</accession>
<gene>
    <name evidence="1" type="ORF">JL001p78</name>
</gene>